<dbReference type="PROSITE" id="PS50002">
    <property type="entry name" value="SH3"/>
    <property type="match status" value="3"/>
</dbReference>
<feature type="domain" description="SH3" evidence="4">
    <location>
        <begin position="164"/>
        <end position="223"/>
    </location>
</feature>
<dbReference type="InterPro" id="IPR001683">
    <property type="entry name" value="PX_dom"/>
</dbReference>
<dbReference type="PANTHER" id="PTHR15706:SF2">
    <property type="entry name" value="SH3 AND PX DOMAIN-CONTAINING PROTEIN 2A"/>
    <property type="match status" value="1"/>
</dbReference>
<feature type="domain" description="PX" evidence="5">
    <location>
        <begin position="12"/>
        <end position="139"/>
    </location>
</feature>
<dbReference type="Gene3D" id="3.30.1520.10">
    <property type="entry name" value="Phox-like domain"/>
    <property type="match status" value="1"/>
</dbReference>
<accession>A0A814CXT9</accession>
<dbReference type="AlphaFoldDB" id="A0A814CXT9"/>
<reference evidence="6" key="1">
    <citation type="submission" date="2021-02" db="EMBL/GenBank/DDBJ databases">
        <authorList>
            <person name="Nowell W R."/>
        </authorList>
    </citation>
    <scope>NUCLEOTIDE SEQUENCE</scope>
</reference>
<evidence type="ECO:0000256" key="1">
    <source>
        <dbReference type="ARBA" id="ARBA00022443"/>
    </source>
</evidence>
<gene>
    <name evidence="7" type="ORF">JBS370_LOCUS6721</name>
    <name evidence="6" type="ORF">ZHD862_LOCUS9862</name>
</gene>
<name>A0A814CXT9_9BILA</name>
<dbReference type="InterPro" id="IPR001452">
    <property type="entry name" value="SH3_domain"/>
</dbReference>
<evidence type="ECO:0000256" key="2">
    <source>
        <dbReference type="ARBA" id="ARBA00022737"/>
    </source>
</evidence>
<dbReference type="SMART" id="SM00312">
    <property type="entry name" value="PX"/>
    <property type="match status" value="1"/>
</dbReference>
<dbReference type="Pfam" id="PF00787">
    <property type="entry name" value="PX"/>
    <property type="match status" value="1"/>
</dbReference>
<organism evidence="6 8">
    <name type="scientific">Rotaria sordida</name>
    <dbReference type="NCBI Taxonomy" id="392033"/>
    <lineage>
        <taxon>Eukaryota</taxon>
        <taxon>Metazoa</taxon>
        <taxon>Spiralia</taxon>
        <taxon>Gnathifera</taxon>
        <taxon>Rotifera</taxon>
        <taxon>Eurotatoria</taxon>
        <taxon>Bdelloidea</taxon>
        <taxon>Philodinida</taxon>
        <taxon>Philodinidae</taxon>
        <taxon>Rotaria</taxon>
    </lineage>
</organism>
<dbReference type="GO" id="GO:0035091">
    <property type="term" value="F:phosphatidylinositol binding"/>
    <property type="evidence" value="ECO:0007669"/>
    <property type="project" value="InterPro"/>
</dbReference>
<dbReference type="InterPro" id="IPR036028">
    <property type="entry name" value="SH3-like_dom_sf"/>
</dbReference>
<dbReference type="Pfam" id="PF00018">
    <property type="entry name" value="SH3_1"/>
    <property type="match status" value="1"/>
</dbReference>
<evidence type="ECO:0000313" key="6">
    <source>
        <dbReference type="EMBL" id="CAF0948360.1"/>
    </source>
</evidence>
<dbReference type="CDD" id="cd00174">
    <property type="entry name" value="SH3"/>
    <property type="match status" value="1"/>
</dbReference>
<dbReference type="Proteomes" id="UP000663836">
    <property type="component" value="Unassembled WGS sequence"/>
</dbReference>
<keyword evidence="2" id="KW-0677">Repeat</keyword>
<evidence type="ECO:0000256" key="3">
    <source>
        <dbReference type="PROSITE-ProRule" id="PRU00192"/>
    </source>
</evidence>
<dbReference type="GO" id="GO:0016176">
    <property type="term" value="F:superoxide-generating NADPH oxidase activator activity"/>
    <property type="evidence" value="ECO:0007669"/>
    <property type="project" value="TreeGrafter"/>
</dbReference>
<evidence type="ECO:0000259" key="5">
    <source>
        <dbReference type="PROSITE" id="PS50195"/>
    </source>
</evidence>
<dbReference type="PROSITE" id="PS50195">
    <property type="entry name" value="PX"/>
    <property type="match status" value="1"/>
</dbReference>
<dbReference type="GO" id="GO:0005737">
    <property type="term" value="C:cytoplasm"/>
    <property type="evidence" value="ECO:0007669"/>
    <property type="project" value="TreeGrafter"/>
</dbReference>
<dbReference type="SMART" id="SM00326">
    <property type="entry name" value="SH3"/>
    <property type="match status" value="3"/>
</dbReference>
<evidence type="ECO:0000313" key="7">
    <source>
        <dbReference type="EMBL" id="CAF3657670.1"/>
    </source>
</evidence>
<sequence length="499" mass="58504">MKNKKSSNNTGYVVDVKILDVEKRYKSGSKHYVYIIQVTWSNPDNLFIIYRRYAQFFDLQCKLLDLFAETPLESNNNTQTHRIPYLPGKIILGRSQIRQIALERKQILHEYCQKLISLPERIARSRPILEFFHPLISDVQKPSESIIDRKKLLRKNSIMINKPSKLATYRCLEDFNATDKFAISLKQNDIVEILEKHDDGWWFVQNGDRTGFVPEAYLESYELERDIHEDETFNKSLNKTYIVNERYEGKSSDELSLDRGSFVTVIEKSFTEWWIIKFNNITGKFPAIYLSSCEQMYTPENVSSDVSCVTSKIQKSNNSDDSDWDDDEDEEYHRKLLNDTKLELYYAHSNFIDDIEGCLSFQRGDLIEIHNKHSDEWWFGRRMNNSQVLTWFPANHLQKEPILDATIDNINYQSFNSDYSNSSINEQQQEKEKLSIDTIYQNLESQISTDVIYSKVIKNQQTIITHKEPPISIPVSPMNGNQDSTLKSVKNLIQIFNQR</sequence>
<dbReference type="Proteomes" id="UP000663864">
    <property type="component" value="Unassembled WGS sequence"/>
</dbReference>
<keyword evidence="1 3" id="KW-0728">SH3 domain</keyword>
<proteinExistence type="predicted"/>
<dbReference type="GO" id="GO:0042554">
    <property type="term" value="P:superoxide anion generation"/>
    <property type="evidence" value="ECO:0007669"/>
    <property type="project" value="TreeGrafter"/>
</dbReference>
<dbReference type="EMBL" id="CAJNOT010000344">
    <property type="protein sequence ID" value="CAF0948360.1"/>
    <property type="molecule type" value="Genomic_DNA"/>
</dbReference>
<dbReference type="Pfam" id="PF14604">
    <property type="entry name" value="SH3_9"/>
    <property type="match status" value="1"/>
</dbReference>
<dbReference type="Gene3D" id="2.30.30.40">
    <property type="entry name" value="SH3 Domains"/>
    <property type="match status" value="3"/>
</dbReference>
<evidence type="ECO:0000259" key="4">
    <source>
        <dbReference type="PROSITE" id="PS50002"/>
    </source>
</evidence>
<dbReference type="EMBL" id="CAJOBD010000380">
    <property type="protein sequence ID" value="CAF3657670.1"/>
    <property type="molecule type" value="Genomic_DNA"/>
</dbReference>
<comment type="caution">
    <text evidence="6">The sequence shown here is derived from an EMBL/GenBank/DDBJ whole genome shotgun (WGS) entry which is preliminary data.</text>
</comment>
<protein>
    <submittedName>
        <fullName evidence="6">Uncharacterized protein</fullName>
    </submittedName>
</protein>
<dbReference type="Pfam" id="PF07653">
    <property type="entry name" value="SH3_2"/>
    <property type="match status" value="1"/>
</dbReference>
<dbReference type="InterPro" id="IPR051228">
    <property type="entry name" value="NADPH_Oxidase/PX-Domain"/>
</dbReference>
<evidence type="ECO:0000313" key="8">
    <source>
        <dbReference type="Proteomes" id="UP000663864"/>
    </source>
</evidence>
<dbReference type="SUPFAM" id="SSF50044">
    <property type="entry name" value="SH3-domain"/>
    <property type="match status" value="3"/>
</dbReference>
<feature type="domain" description="SH3" evidence="4">
    <location>
        <begin position="340"/>
        <end position="402"/>
    </location>
</feature>
<dbReference type="SUPFAM" id="SSF64268">
    <property type="entry name" value="PX domain"/>
    <property type="match status" value="1"/>
</dbReference>
<dbReference type="CDD" id="cd11856">
    <property type="entry name" value="SH3_p47phox_like"/>
    <property type="match status" value="1"/>
</dbReference>
<dbReference type="InterPro" id="IPR036871">
    <property type="entry name" value="PX_dom_sf"/>
</dbReference>
<feature type="domain" description="SH3" evidence="4">
    <location>
        <begin position="236"/>
        <end position="295"/>
    </location>
</feature>
<dbReference type="PANTHER" id="PTHR15706">
    <property type="entry name" value="SH3 MULTIPLE DOMAIN"/>
    <property type="match status" value="1"/>
</dbReference>